<evidence type="ECO:0000313" key="9">
    <source>
        <dbReference type="Proteomes" id="UP000256269"/>
    </source>
</evidence>
<evidence type="ECO:0000256" key="1">
    <source>
        <dbReference type="ARBA" id="ARBA00010617"/>
    </source>
</evidence>
<keyword evidence="3 7" id="KW-0479">Metal-binding</keyword>
<evidence type="ECO:0000256" key="2">
    <source>
        <dbReference type="ARBA" id="ARBA00022617"/>
    </source>
</evidence>
<dbReference type="PRINTS" id="PR00385">
    <property type="entry name" value="P450"/>
</dbReference>
<organism evidence="8 9">
    <name type="scientific">Kutzneria buriramensis</name>
    <dbReference type="NCBI Taxonomy" id="1045776"/>
    <lineage>
        <taxon>Bacteria</taxon>
        <taxon>Bacillati</taxon>
        <taxon>Actinomycetota</taxon>
        <taxon>Actinomycetes</taxon>
        <taxon>Pseudonocardiales</taxon>
        <taxon>Pseudonocardiaceae</taxon>
        <taxon>Kutzneria</taxon>
    </lineage>
</organism>
<dbReference type="CDD" id="cd11029">
    <property type="entry name" value="CYP107-like"/>
    <property type="match status" value="1"/>
</dbReference>
<proteinExistence type="inferred from homology"/>
<dbReference type="Gene3D" id="1.10.630.10">
    <property type="entry name" value="Cytochrome P450"/>
    <property type="match status" value="1"/>
</dbReference>
<evidence type="ECO:0000256" key="6">
    <source>
        <dbReference type="ARBA" id="ARBA00023033"/>
    </source>
</evidence>
<evidence type="ECO:0000256" key="7">
    <source>
        <dbReference type="RuleBase" id="RU000461"/>
    </source>
</evidence>
<dbReference type="GO" id="GO:0004497">
    <property type="term" value="F:monooxygenase activity"/>
    <property type="evidence" value="ECO:0007669"/>
    <property type="project" value="UniProtKB-KW"/>
</dbReference>
<dbReference type="RefSeq" id="WP_116172281.1">
    <property type="nucleotide sequence ID" value="NZ_CP144375.1"/>
</dbReference>
<comment type="similarity">
    <text evidence="1 7">Belongs to the cytochrome P450 family.</text>
</comment>
<dbReference type="FunFam" id="1.10.630.10:FF:000018">
    <property type="entry name" value="Cytochrome P450 monooxygenase"/>
    <property type="match status" value="1"/>
</dbReference>
<comment type="caution">
    <text evidence="8">The sequence shown here is derived from an EMBL/GenBank/DDBJ whole genome shotgun (WGS) entry which is preliminary data.</text>
</comment>
<evidence type="ECO:0000256" key="5">
    <source>
        <dbReference type="ARBA" id="ARBA00023004"/>
    </source>
</evidence>
<keyword evidence="4 7" id="KW-0560">Oxidoreductase</keyword>
<dbReference type="InterPro" id="IPR002397">
    <property type="entry name" value="Cyt_P450_B"/>
</dbReference>
<keyword evidence="5 7" id="KW-0408">Iron</keyword>
<dbReference type="Pfam" id="PF00067">
    <property type="entry name" value="p450"/>
    <property type="match status" value="1"/>
</dbReference>
<protein>
    <submittedName>
        <fullName evidence="8">Cytochrome P450</fullName>
    </submittedName>
</protein>
<dbReference type="SUPFAM" id="SSF48264">
    <property type="entry name" value="Cytochrome P450"/>
    <property type="match status" value="1"/>
</dbReference>
<dbReference type="InterPro" id="IPR001128">
    <property type="entry name" value="Cyt_P450"/>
</dbReference>
<dbReference type="Proteomes" id="UP000256269">
    <property type="component" value="Unassembled WGS sequence"/>
</dbReference>
<dbReference type="PRINTS" id="PR00359">
    <property type="entry name" value="BP450"/>
</dbReference>
<dbReference type="PANTHER" id="PTHR46696">
    <property type="entry name" value="P450, PUTATIVE (EUROFUNG)-RELATED"/>
    <property type="match status" value="1"/>
</dbReference>
<dbReference type="AlphaFoldDB" id="A0A3E0I9C8"/>
<keyword evidence="6 7" id="KW-0503">Monooxygenase</keyword>
<dbReference type="InterPro" id="IPR017972">
    <property type="entry name" value="Cyt_P450_CS"/>
</dbReference>
<dbReference type="OrthoDB" id="3700148at2"/>
<accession>A0A3E0I9C8</accession>
<dbReference type="GO" id="GO:0016705">
    <property type="term" value="F:oxidoreductase activity, acting on paired donors, with incorporation or reduction of molecular oxygen"/>
    <property type="evidence" value="ECO:0007669"/>
    <property type="project" value="InterPro"/>
</dbReference>
<name>A0A3E0I9C8_9PSEU</name>
<dbReference type="InterPro" id="IPR036396">
    <property type="entry name" value="Cyt_P450_sf"/>
</dbReference>
<sequence>MTREMFTEQYFAHVHEFMATARAEEPVFRVRQVSGVPTWVVTRYDEVRALLTDDRLSKDSVRLGEILRARLAEAGHEPRVSALFGRNMLMADPPDHTRLRLLLAKEFTARRIAQLRPFIERLTDELLTAAAAQDGPVDLADGFAVALPALVISELLGVPGEDRHRFQGWTGALLSGDPERITPANDAIQAYLKELIKAKSERPGEDLLSAMTTASEQGDRLSADELVSMAALLLVAGHETTANLISAGIRRLLTEPGLADAVLADPAPVVEELLRVDSPVMLATTRFTTEDVEVGGVTIPAGELVALAIGSANRDEARFEHGDEFDLDRGARGHIAFGHGLHHCLGAPLARLEGDIALTALARQFPQARLAVPAAELTHRRVPIMNGFAAMPVLLGARTVVTNS</sequence>
<gene>
    <name evidence="8" type="ORF">BCF44_101363</name>
</gene>
<evidence type="ECO:0000256" key="3">
    <source>
        <dbReference type="ARBA" id="ARBA00022723"/>
    </source>
</evidence>
<evidence type="ECO:0000313" key="8">
    <source>
        <dbReference type="EMBL" id="REH55343.1"/>
    </source>
</evidence>
<reference evidence="8 9" key="1">
    <citation type="submission" date="2018-08" db="EMBL/GenBank/DDBJ databases">
        <title>Genomic Encyclopedia of Archaeal and Bacterial Type Strains, Phase II (KMG-II): from individual species to whole genera.</title>
        <authorList>
            <person name="Goeker M."/>
        </authorList>
    </citation>
    <scope>NUCLEOTIDE SEQUENCE [LARGE SCALE GENOMIC DNA]</scope>
    <source>
        <strain evidence="8 9">DSM 45791</strain>
    </source>
</reference>
<dbReference type="GO" id="GO:0020037">
    <property type="term" value="F:heme binding"/>
    <property type="evidence" value="ECO:0007669"/>
    <property type="project" value="InterPro"/>
</dbReference>
<keyword evidence="9" id="KW-1185">Reference proteome</keyword>
<keyword evidence="2 7" id="KW-0349">Heme</keyword>
<dbReference type="PANTHER" id="PTHR46696:SF1">
    <property type="entry name" value="CYTOCHROME P450 YJIB-RELATED"/>
    <property type="match status" value="1"/>
</dbReference>
<dbReference type="PROSITE" id="PS00086">
    <property type="entry name" value="CYTOCHROME_P450"/>
    <property type="match status" value="1"/>
</dbReference>
<dbReference type="GO" id="GO:0005506">
    <property type="term" value="F:iron ion binding"/>
    <property type="evidence" value="ECO:0007669"/>
    <property type="project" value="InterPro"/>
</dbReference>
<evidence type="ECO:0000256" key="4">
    <source>
        <dbReference type="ARBA" id="ARBA00023002"/>
    </source>
</evidence>
<dbReference type="EMBL" id="QUNO01000001">
    <property type="protein sequence ID" value="REH55343.1"/>
    <property type="molecule type" value="Genomic_DNA"/>
</dbReference>